<dbReference type="AlphaFoldDB" id="A0A291RM08"/>
<dbReference type="GO" id="GO:0004806">
    <property type="term" value="F:triacylglycerol lipase activity"/>
    <property type="evidence" value="ECO:0007669"/>
    <property type="project" value="InterPro"/>
</dbReference>
<dbReference type="SUPFAM" id="SSF53474">
    <property type="entry name" value="alpha/beta-Hydrolases"/>
    <property type="match status" value="1"/>
</dbReference>
<organism evidence="2 3">
    <name type="scientific">Nocardia terpenica</name>
    <dbReference type="NCBI Taxonomy" id="455432"/>
    <lineage>
        <taxon>Bacteria</taxon>
        <taxon>Bacillati</taxon>
        <taxon>Actinomycetota</taxon>
        <taxon>Actinomycetes</taxon>
        <taxon>Mycobacteriales</taxon>
        <taxon>Nocardiaceae</taxon>
        <taxon>Nocardia</taxon>
    </lineage>
</organism>
<feature type="region of interest" description="Disordered" evidence="1">
    <location>
        <begin position="407"/>
        <end position="426"/>
    </location>
</feature>
<dbReference type="GO" id="GO:0016042">
    <property type="term" value="P:lipid catabolic process"/>
    <property type="evidence" value="ECO:0007669"/>
    <property type="project" value="InterPro"/>
</dbReference>
<sequence length="426" mass="45244">MSLPLSEVGMVGSIVRAVVIAVVLATASMGHALVAPAQAEIPAPQDDPFYSPPAGFEATEPGTVLRSRPVQLQFQAPVQSWQLLYRTTDFKGDPDATVTTVILPADVRPDRPVLSYQPPMDSPTTRCAPSYQLQAGVTPDMLMWTSIPLLTQALQKGWVVAVPDFEGPHGHYVVAKEPGYMSLDGIRAAERFSPLGLAPDTRVGLLGYSGGSLPTVWAAEMQPGYAPELNLVGNAFGGTPAELEPVLLKLNGGPSSGLIAAVLASLSATYPERDDALHKYMAPEGLALIDRAKSLCVMGANMNAQFVDWQRYVSLPIEQLLALPAVKAILDENTLGTPAPTAPLLATEGLLDEIVPVEVSDRMVERLCAAGTPVTYLRDQTADHVGMFAASLMRDFAWLEQRLDGTPAPAGCSTQTVPSVALMPPS</sequence>
<dbReference type="EMBL" id="CP023778">
    <property type="protein sequence ID" value="ATL68355.1"/>
    <property type="molecule type" value="Genomic_DNA"/>
</dbReference>
<dbReference type="Gene3D" id="3.40.50.1820">
    <property type="entry name" value="alpha/beta hydrolase"/>
    <property type="match status" value="1"/>
</dbReference>
<dbReference type="Pfam" id="PF03583">
    <property type="entry name" value="LIP"/>
    <property type="match status" value="1"/>
</dbReference>
<name>A0A291RM08_9NOCA</name>
<proteinExistence type="predicted"/>
<evidence type="ECO:0000313" key="3">
    <source>
        <dbReference type="Proteomes" id="UP000221961"/>
    </source>
</evidence>
<reference evidence="2 3" key="1">
    <citation type="submission" date="2017-10" db="EMBL/GenBank/DDBJ databases">
        <title>Comparative genomics between pathogenic Norcardia.</title>
        <authorList>
            <person name="Zeng L."/>
        </authorList>
    </citation>
    <scope>NUCLEOTIDE SEQUENCE [LARGE SCALE GENOMIC DNA]</scope>
    <source>
        <strain evidence="2 3">NC_YFY_NT001</strain>
    </source>
</reference>
<evidence type="ECO:0000313" key="2">
    <source>
        <dbReference type="EMBL" id="ATL68355.1"/>
    </source>
</evidence>
<dbReference type="PANTHER" id="PTHR34853:SF1">
    <property type="entry name" value="LIPASE 5"/>
    <property type="match status" value="1"/>
</dbReference>
<accession>A0A291RM08</accession>
<dbReference type="PIRSF" id="PIRSF029171">
    <property type="entry name" value="Esterase_LipA"/>
    <property type="match status" value="1"/>
</dbReference>
<protein>
    <submittedName>
        <fullName evidence="2">Lipase</fullName>
    </submittedName>
</protein>
<dbReference type="InterPro" id="IPR005152">
    <property type="entry name" value="Lipase_secreted"/>
</dbReference>
<dbReference type="PANTHER" id="PTHR34853">
    <property type="match status" value="1"/>
</dbReference>
<dbReference type="Proteomes" id="UP000221961">
    <property type="component" value="Chromosome"/>
</dbReference>
<gene>
    <name evidence="2" type="ORF">CRH09_21395</name>
</gene>
<dbReference type="KEGG" id="ntp:CRH09_21395"/>
<dbReference type="InterPro" id="IPR029058">
    <property type="entry name" value="AB_hydrolase_fold"/>
</dbReference>
<dbReference type="Gene3D" id="1.10.260.130">
    <property type="match status" value="1"/>
</dbReference>
<evidence type="ECO:0000256" key="1">
    <source>
        <dbReference type="SAM" id="MobiDB-lite"/>
    </source>
</evidence>